<gene>
    <name evidence="1" type="ORF">RIF29_13165</name>
</gene>
<dbReference type="EMBL" id="JAYWIO010000002">
    <property type="protein sequence ID" value="KAK7283567.1"/>
    <property type="molecule type" value="Genomic_DNA"/>
</dbReference>
<dbReference type="Proteomes" id="UP001372338">
    <property type="component" value="Unassembled WGS sequence"/>
</dbReference>
<reference evidence="1 2" key="1">
    <citation type="submission" date="2024-01" db="EMBL/GenBank/DDBJ databases">
        <title>The genomes of 5 underutilized Papilionoideae crops provide insights into root nodulation and disease resistanc.</title>
        <authorList>
            <person name="Yuan L."/>
        </authorList>
    </citation>
    <scope>NUCLEOTIDE SEQUENCE [LARGE SCALE GENOMIC DNA]</scope>
    <source>
        <strain evidence="1">ZHUSHIDOU_FW_LH</strain>
        <tissue evidence="1">Leaf</tissue>
    </source>
</reference>
<proteinExistence type="predicted"/>
<keyword evidence="2" id="KW-1185">Reference proteome</keyword>
<name>A0AAN9INY4_CROPI</name>
<sequence length="91" mass="10641">MIIQELIEVNLDDLGLEDLGEFFLLDFYDFGKEDEKDGYQKRIFMTDPKSLLQFAIDIDPNANRPIIKRKSMSPHDLQFASVLGFIDFFFT</sequence>
<protein>
    <submittedName>
        <fullName evidence="1">Uncharacterized protein</fullName>
    </submittedName>
</protein>
<accession>A0AAN9INY4</accession>
<evidence type="ECO:0000313" key="2">
    <source>
        <dbReference type="Proteomes" id="UP001372338"/>
    </source>
</evidence>
<comment type="caution">
    <text evidence="1">The sequence shown here is derived from an EMBL/GenBank/DDBJ whole genome shotgun (WGS) entry which is preliminary data.</text>
</comment>
<dbReference type="AlphaFoldDB" id="A0AAN9INY4"/>
<organism evidence="1 2">
    <name type="scientific">Crotalaria pallida</name>
    <name type="common">Smooth rattlebox</name>
    <name type="synonym">Crotalaria striata</name>
    <dbReference type="NCBI Taxonomy" id="3830"/>
    <lineage>
        <taxon>Eukaryota</taxon>
        <taxon>Viridiplantae</taxon>
        <taxon>Streptophyta</taxon>
        <taxon>Embryophyta</taxon>
        <taxon>Tracheophyta</taxon>
        <taxon>Spermatophyta</taxon>
        <taxon>Magnoliopsida</taxon>
        <taxon>eudicotyledons</taxon>
        <taxon>Gunneridae</taxon>
        <taxon>Pentapetalae</taxon>
        <taxon>rosids</taxon>
        <taxon>fabids</taxon>
        <taxon>Fabales</taxon>
        <taxon>Fabaceae</taxon>
        <taxon>Papilionoideae</taxon>
        <taxon>50 kb inversion clade</taxon>
        <taxon>genistoids sensu lato</taxon>
        <taxon>core genistoids</taxon>
        <taxon>Crotalarieae</taxon>
        <taxon>Crotalaria</taxon>
    </lineage>
</organism>
<evidence type="ECO:0000313" key="1">
    <source>
        <dbReference type="EMBL" id="KAK7283567.1"/>
    </source>
</evidence>